<name>A0A2T5V5X5_9HYPH</name>
<evidence type="ECO:0000313" key="2">
    <source>
        <dbReference type="Proteomes" id="UP000244081"/>
    </source>
</evidence>
<reference evidence="1 2" key="1">
    <citation type="submission" date="2018-04" db="EMBL/GenBank/DDBJ databases">
        <title>Genomic Encyclopedia of Archaeal and Bacterial Type Strains, Phase II (KMG-II): from individual species to whole genera.</title>
        <authorList>
            <person name="Goeker M."/>
        </authorList>
    </citation>
    <scope>NUCLEOTIDE SEQUENCE [LARGE SCALE GENOMIC DNA]</scope>
    <source>
        <strain evidence="1 2">DSM 23382</strain>
    </source>
</reference>
<evidence type="ECO:0000313" key="1">
    <source>
        <dbReference type="EMBL" id="PTW59143.1"/>
    </source>
</evidence>
<gene>
    <name evidence="1" type="ORF">C8N35_108180</name>
</gene>
<dbReference type="InterPro" id="IPR029063">
    <property type="entry name" value="SAM-dependent_MTases_sf"/>
</dbReference>
<dbReference type="OrthoDB" id="7836265at2"/>
<organism evidence="1 2">
    <name type="scientific">Breoghania corrubedonensis</name>
    <dbReference type="NCBI Taxonomy" id="665038"/>
    <lineage>
        <taxon>Bacteria</taxon>
        <taxon>Pseudomonadati</taxon>
        <taxon>Pseudomonadota</taxon>
        <taxon>Alphaproteobacteria</taxon>
        <taxon>Hyphomicrobiales</taxon>
        <taxon>Stappiaceae</taxon>
        <taxon>Breoghania</taxon>
    </lineage>
</organism>
<dbReference type="SUPFAM" id="SSF53335">
    <property type="entry name" value="S-adenosyl-L-methionine-dependent methyltransferases"/>
    <property type="match status" value="1"/>
</dbReference>
<dbReference type="RefSeq" id="WP_107991201.1">
    <property type="nucleotide sequence ID" value="NZ_QAYG01000008.1"/>
</dbReference>
<dbReference type="AlphaFoldDB" id="A0A2T5V5X5"/>
<dbReference type="EMBL" id="QAYG01000008">
    <property type="protein sequence ID" value="PTW59143.1"/>
    <property type="molecule type" value="Genomic_DNA"/>
</dbReference>
<protein>
    <recommendedName>
        <fullName evidence="3">Methyltransferase family protein</fullName>
    </recommendedName>
</protein>
<keyword evidence="2" id="KW-1185">Reference proteome</keyword>
<proteinExistence type="predicted"/>
<dbReference type="Proteomes" id="UP000244081">
    <property type="component" value="Unassembled WGS sequence"/>
</dbReference>
<comment type="caution">
    <text evidence="1">The sequence shown here is derived from an EMBL/GenBank/DDBJ whole genome shotgun (WGS) entry which is preliminary data.</text>
</comment>
<sequence length="245" mass="28482">MSRKKPFLIRRLKKAVAPILERHDLKVVPSTRLVDFYLHEYESYEQYRDVQTFYNKQKIKNVWADEKTLRLIGEKLSARKPGEKLKGLCHGSRNGFEQACFIEAFGFDVIGTDISDTATQFPHSVQWDFHDRNEEWVGAFDFVYTNSHDQSWNPRQAFATWLEQLKDDGLMVIEHTNSHGPSEASQMDPFGVRPTVFPYVMCEWFGHSISIEVLKTRKGNVDLDTWLFFIAKTPLERMALDTANA</sequence>
<evidence type="ECO:0008006" key="3">
    <source>
        <dbReference type="Google" id="ProtNLM"/>
    </source>
</evidence>
<accession>A0A2T5V5X5</accession>